<accession>A0A0F3QDD3</accession>
<keyword evidence="3" id="KW-1185">Reference proteome</keyword>
<reference evidence="2 3" key="1">
    <citation type="submission" date="2015-02" db="EMBL/GenBank/DDBJ databases">
        <title>Genome Sequencing of Rickettsiales.</title>
        <authorList>
            <person name="Daugherty S.C."/>
            <person name="Su Q."/>
            <person name="Abolude K."/>
            <person name="Beier-Sexton M."/>
            <person name="Carlyon J.A."/>
            <person name="Carter R."/>
            <person name="Day N.P."/>
            <person name="Dumler S.J."/>
            <person name="Dyachenko V."/>
            <person name="Godinez A."/>
            <person name="Kurtti T.J."/>
            <person name="Lichay M."/>
            <person name="Mullins K.E."/>
            <person name="Ott S."/>
            <person name="Pappas-Brown V."/>
            <person name="Paris D.H."/>
            <person name="Patel P."/>
            <person name="Richards A.L."/>
            <person name="Sadzewicz L."/>
            <person name="Sears K."/>
            <person name="Seidman D."/>
            <person name="Sengamalay N."/>
            <person name="Stenos J."/>
            <person name="Tallon L.J."/>
            <person name="Vincent G."/>
            <person name="Fraser C.M."/>
            <person name="Munderloh U."/>
            <person name="Dunning-Hotopp J.C."/>
        </authorList>
    </citation>
    <scope>NUCLEOTIDE SEQUENCE [LARGE SCALE GENOMIC DNA]</scope>
    <source>
        <strain evidence="2 3">RML An4</strain>
    </source>
</reference>
<dbReference type="Pfam" id="PF09931">
    <property type="entry name" value="Phage_phiJL001_Gp84_N"/>
    <property type="match status" value="1"/>
</dbReference>
<dbReference type="EMBL" id="LAOI01000001">
    <property type="protein sequence ID" value="KJV90156.1"/>
    <property type="molecule type" value="Genomic_DNA"/>
</dbReference>
<dbReference type="Proteomes" id="UP000033661">
    <property type="component" value="Unassembled WGS sequence"/>
</dbReference>
<dbReference type="RefSeq" id="WP_011476995.1">
    <property type="nucleotide sequence ID" value="NZ_LAOI01000001.1"/>
</dbReference>
<dbReference type="InterPro" id="IPR011928">
    <property type="entry name" value="Phage_phiJL001_Gp84"/>
</dbReference>
<dbReference type="InterPro" id="IPR018964">
    <property type="entry name" value="Phage_phiJL001_Gp84_C"/>
</dbReference>
<sequence>MSILIKKIITKLENFAYCFQIKLANGKELNLTGSDHIIKNEDIIFLPNSGLELKEAEFNDSAQNQVIIEGIFEEKGITAEMDLNNAAVKIILHNNGVFEHFITYYCTLYTKYDLNFKMHLKPETIKYNQTIINRYSKTCRVSFGDNKCKVDKTLYSGVYKIKEILKESLRIENLDKENGYYNGGQIIFCDNNFSSKVLSSFGDLFILEDVIPDYAKGAREVKIILGCDKNFITCCNKFNNAINFRGEPLIPEKDFINSHLI</sequence>
<protein>
    <submittedName>
        <fullName evidence="2">Phage conserved hypothetical BR0599 family protein</fullName>
    </submittedName>
</protein>
<gene>
    <name evidence="2" type="ORF">RBEAN4_1158</name>
</gene>
<proteinExistence type="predicted"/>
<comment type="caution">
    <text evidence="2">The sequence shown here is derived from an EMBL/GenBank/DDBJ whole genome shotgun (WGS) entry which is preliminary data.</text>
</comment>
<organism evidence="2 3">
    <name type="scientific">Rickettsia bellii str. RML An4</name>
    <dbReference type="NCBI Taxonomy" id="1359193"/>
    <lineage>
        <taxon>Bacteria</taxon>
        <taxon>Pseudomonadati</taxon>
        <taxon>Pseudomonadota</taxon>
        <taxon>Alphaproteobacteria</taxon>
        <taxon>Rickettsiales</taxon>
        <taxon>Rickettsiaceae</taxon>
        <taxon>Rickettsieae</taxon>
        <taxon>Rickettsia</taxon>
        <taxon>belli group</taxon>
    </lineage>
</organism>
<evidence type="ECO:0000313" key="3">
    <source>
        <dbReference type="Proteomes" id="UP000033661"/>
    </source>
</evidence>
<dbReference type="AlphaFoldDB" id="A0A0F3QDD3"/>
<feature type="domain" description="Bacteriophage phiJL001 Gp84 C-terminal" evidence="1">
    <location>
        <begin position="179"/>
        <end position="254"/>
    </location>
</feature>
<dbReference type="PATRIC" id="fig|1359193.3.peg.1118"/>
<name>A0A0F3QDD3_RICBE</name>
<evidence type="ECO:0000313" key="2">
    <source>
        <dbReference type="EMBL" id="KJV90156.1"/>
    </source>
</evidence>
<dbReference type="Pfam" id="PF09356">
    <property type="entry name" value="Phage_BR0599"/>
    <property type="match status" value="1"/>
</dbReference>
<evidence type="ECO:0000259" key="1">
    <source>
        <dbReference type="Pfam" id="PF09356"/>
    </source>
</evidence>
<dbReference type="NCBIfam" id="TIGR02218">
    <property type="entry name" value="phg_TIGR02218"/>
    <property type="match status" value="1"/>
</dbReference>